<evidence type="ECO:0000256" key="1">
    <source>
        <dbReference type="SAM" id="SignalP"/>
    </source>
</evidence>
<gene>
    <name evidence="2" type="ORF">ASPBRDRAFT_45848</name>
</gene>
<evidence type="ECO:0000313" key="2">
    <source>
        <dbReference type="EMBL" id="OJJ69503.1"/>
    </source>
</evidence>
<evidence type="ECO:0000313" key="3">
    <source>
        <dbReference type="Proteomes" id="UP000184499"/>
    </source>
</evidence>
<organism evidence="2 3">
    <name type="scientific">Aspergillus brasiliensis (strain CBS 101740 / IMI 381727 / IBT 21946)</name>
    <dbReference type="NCBI Taxonomy" id="767769"/>
    <lineage>
        <taxon>Eukaryota</taxon>
        <taxon>Fungi</taxon>
        <taxon>Dikarya</taxon>
        <taxon>Ascomycota</taxon>
        <taxon>Pezizomycotina</taxon>
        <taxon>Eurotiomycetes</taxon>
        <taxon>Eurotiomycetidae</taxon>
        <taxon>Eurotiales</taxon>
        <taxon>Aspergillaceae</taxon>
        <taxon>Aspergillus</taxon>
        <taxon>Aspergillus subgen. Circumdati</taxon>
    </lineage>
</organism>
<dbReference type="OMA" id="VPVSVIW"/>
<dbReference type="EMBL" id="KV878688">
    <property type="protein sequence ID" value="OJJ69503.1"/>
    <property type="molecule type" value="Genomic_DNA"/>
</dbReference>
<dbReference type="OrthoDB" id="5419608at2759"/>
<sequence>MHLPSFLLLLPTLLATTAICAPEPIPNVNLDDSNLAALAQALKPTSGATRTQPLPNLESVSPPPHAVVHQVITAVPPTALAQLFVPAKRVALASEFSAGNTPEWYKALPTDVQNYFAEVKRQISATTGTGAGAGEAKAAEETKSSGGNKVVSLDVRGMGAWVVGAVVVGLGVVV</sequence>
<dbReference type="RefSeq" id="XP_067476752.1">
    <property type="nucleotide sequence ID" value="XM_067625495.1"/>
</dbReference>
<dbReference type="Proteomes" id="UP000184499">
    <property type="component" value="Unassembled WGS sequence"/>
</dbReference>
<feature type="signal peptide" evidence="1">
    <location>
        <begin position="1"/>
        <end position="22"/>
    </location>
</feature>
<keyword evidence="1" id="KW-0732">Signal</keyword>
<dbReference type="GeneID" id="93577983"/>
<dbReference type="VEuPathDB" id="FungiDB:ASPBRDRAFT_45848"/>
<dbReference type="AlphaFoldDB" id="A0A1L9UD62"/>
<accession>A0A1L9UD62</accession>
<name>A0A1L9UD62_ASPBC</name>
<reference evidence="3" key="1">
    <citation type="journal article" date="2017" name="Genome Biol.">
        <title>Comparative genomics reveals high biological diversity and specific adaptations in the industrially and medically important fungal genus Aspergillus.</title>
        <authorList>
            <person name="de Vries R.P."/>
            <person name="Riley R."/>
            <person name="Wiebenga A."/>
            <person name="Aguilar-Osorio G."/>
            <person name="Amillis S."/>
            <person name="Uchima C.A."/>
            <person name="Anderluh G."/>
            <person name="Asadollahi M."/>
            <person name="Askin M."/>
            <person name="Barry K."/>
            <person name="Battaglia E."/>
            <person name="Bayram O."/>
            <person name="Benocci T."/>
            <person name="Braus-Stromeyer S.A."/>
            <person name="Caldana C."/>
            <person name="Canovas D."/>
            <person name="Cerqueira G.C."/>
            <person name="Chen F."/>
            <person name="Chen W."/>
            <person name="Choi C."/>
            <person name="Clum A."/>
            <person name="Dos Santos R.A."/>
            <person name="Damasio A.R."/>
            <person name="Diallinas G."/>
            <person name="Emri T."/>
            <person name="Fekete E."/>
            <person name="Flipphi M."/>
            <person name="Freyberg S."/>
            <person name="Gallo A."/>
            <person name="Gournas C."/>
            <person name="Habgood R."/>
            <person name="Hainaut M."/>
            <person name="Harispe M.L."/>
            <person name="Henrissat B."/>
            <person name="Hilden K.S."/>
            <person name="Hope R."/>
            <person name="Hossain A."/>
            <person name="Karabika E."/>
            <person name="Karaffa L."/>
            <person name="Karanyi Z."/>
            <person name="Krasevec N."/>
            <person name="Kuo A."/>
            <person name="Kusch H."/>
            <person name="LaButti K."/>
            <person name="Lagendijk E.L."/>
            <person name="Lapidus A."/>
            <person name="Levasseur A."/>
            <person name="Lindquist E."/>
            <person name="Lipzen A."/>
            <person name="Logrieco A.F."/>
            <person name="MacCabe A."/>
            <person name="Maekelae M.R."/>
            <person name="Malavazi I."/>
            <person name="Melin P."/>
            <person name="Meyer V."/>
            <person name="Mielnichuk N."/>
            <person name="Miskei M."/>
            <person name="Molnar A.P."/>
            <person name="Mule G."/>
            <person name="Ngan C.Y."/>
            <person name="Orejas M."/>
            <person name="Orosz E."/>
            <person name="Ouedraogo J.P."/>
            <person name="Overkamp K.M."/>
            <person name="Park H.-S."/>
            <person name="Perrone G."/>
            <person name="Piumi F."/>
            <person name="Punt P.J."/>
            <person name="Ram A.F."/>
            <person name="Ramon A."/>
            <person name="Rauscher S."/>
            <person name="Record E."/>
            <person name="Riano-Pachon D.M."/>
            <person name="Robert V."/>
            <person name="Roehrig J."/>
            <person name="Ruller R."/>
            <person name="Salamov A."/>
            <person name="Salih N.S."/>
            <person name="Samson R.A."/>
            <person name="Sandor E."/>
            <person name="Sanguinetti M."/>
            <person name="Schuetze T."/>
            <person name="Sepcic K."/>
            <person name="Shelest E."/>
            <person name="Sherlock G."/>
            <person name="Sophianopoulou V."/>
            <person name="Squina F.M."/>
            <person name="Sun H."/>
            <person name="Susca A."/>
            <person name="Todd R.B."/>
            <person name="Tsang A."/>
            <person name="Unkles S.E."/>
            <person name="van de Wiele N."/>
            <person name="van Rossen-Uffink D."/>
            <person name="Oliveira J.V."/>
            <person name="Vesth T.C."/>
            <person name="Visser J."/>
            <person name="Yu J.-H."/>
            <person name="Zhou M."/>
            <person name="Andersen M.R."/>
            <person name="Archer D.B."/>
            <person name="Baker S.E."/>
            <person name="Benoit I."/>
            <person name="Brakhage A.A."/>
            <person name="Braus G.H."/>
            <person name="Fischer R."/>
            <person name="Frisvad J.C."/>
            <person name="Goldman G.H."/>
            <person name="Houbraken J."/>
            <person name="Oakley B."/>
            <person name="Pocsi I."/>
            <person name="Scazzocchio C."/>
            <person name="Seiboth B."/>
            <person name="vanKuyk P.A."/>
            <person name="Wortman J."/>
            <person name="Dyer P.S."/>
            <person name="Grigoriev I.V."/>
        </authorList>
    </citation>
    <scope>NUCLEOTIDE SEQUENCE [LARGE SCALE GENOMIC DNA]</scope>
    <source>
        <strain evidence="3">CBS 101740 / IMI 381727 / IBT 21946</strain>
    </source>
</reference>
<feature type="chain" id="PRO_5012115076" evidence="1">
    <location>
        <begin position="23"/>
        <end position="174"/>
    </location>
</feature>
<protein>
    <submittedName>
        <fullName evidence="2">Uncharacterized protein</fullName>
    </submittedName>
</protein>
<proteinExistence type="predicted"/>
<keyword evidence="3" id="KW-1185">Reference proteome</keyword>